<comment type="caution">
    <text evidence="4">The sequence shown here is derived from an EMBL/GenBank/DDBJ whole genome shotgun (WGS) entry which is preliminary data.</text>
</comment>
<accession>A0ABU4J668</accession>
<evidence type="ECO:0000259" key="3">
    <source>
        <dbReference type="PROSITE" id="PS51737"/>
    </source>
</evidence>
<keyword evidence="2" id="KW-0233">DNA recombination</keyword>
<dbReference type="SUPFAM" id="SSF53041">
    <property type="entry name" value="Resolvase-like"/>
    <property type="match status" value="1"/>
</dbReference>
<dbReference type="RefSeq" id="WP_258958001.1">
    <property type="nucleotide sequence ID" value="NZ_CANMDG010000055.1"/>
</dbReference>
<dbReference type="EMBL" id="JAWUZT010000025">
    <property type="protein sequence ID" value="MDW8516489.1"/>
    <property type="molecule type" value="Genomic_DNA"/>
</dbReference>
<keyword evidence="5" id="KW-1185">Reference proteome</keyword>
<evidence type="ECO:0000256" key="1">
    <source>
        <dbReference type="ARBA" id="ARBA00023125"/>
    </source>
</evidence>
<dbReference type="Pfam" id="PF00239">
    <property type="entry name" value="Resolvase"/>
    <property type="match status" value="1"/>
</dbReference>
<keyword evidence="1" id="KW-0238">DNA-binding</keyword>
<dbReference type="InterPro" id="IPR006119">
    <property type="entry name" value="Resolv_N"/>
</dbReference>
<sequence>MAFAYIRYSSHKQVDNNSVEIQKQHIHEFAKRNQLVVPEEFIFIEEATSAYSKSAKQRKQLMNLKEKMIEMNISIVIFHDISRMDRTGYSFTIDFYRPLLEYLPNLNVYTTESNEPINPNSLNTKMIFLLSQHESEIKSERALNNLMGVLQQEKANRPGSIAPYGYTQVDKQLVPNQDAEIVSFISFLYTWGYSFKKIAFLLNEANIPSPTGKQWPTSTVEKILGNSVYTGNLTWHIHKGKHKNNVFTFKDSHEPLMSAFELQLHSYNKQIQKEFGRLDTPFLFLKKIRCSHCHQSLITQNGSTKRNGVTYHYHYYICKNCDYKVSIDKVHKRLVPLILQHIQQLALSKENKQMTLTTLRNIEANLKEVICEAENTAHSLFKKLEQAQSIKDPELELHITDMMAKNENMLLTCQQKLTVLESYYLAVESNEFFARFDNVLEYQLDSPEHRLLILYFVECVLISTDQQPLIQYKDNIFQFLEASKSSSDE</sequence>
<evidence type="ECO:0000256" key="2">
    <source>
        <dbReference type="ARBA" id="ARBA00023172"/>
    </source>
</evidence>
<dbReference type="PROSITE" id="PS51737">
    <property type="entry name" value="RECOMBINASE_DNA_BIND"/>
    <property type="match status" value="1"/>
</dbReference>
<dbReference type="Gene3D" id="3.90.1750.20">
    <property type="entry name" value="Putative Large Serine Recombinase, Chain B, Domain 2"/>
    <property type="match status" value="1"/>
</dbReference>
<dbReference type="InterPro" id="IPR036162">
    <property type="entry name" value="Resolvase-like_N_sf"/>
</dbReference>
<evidence type="ECO:0000313" key="4">
    <source>
        <dbReference type="EMBL" id="MDW8516489.1"/>
    </source>
</evidence>
<organism evidence="4 5">
    <name type="scientific">Priestia flexa</name>
    <dbReference type="NCBI Taxonomy" id="86664"/>
    <lineage>
        <taxon>Bacteria</taxon>
        <taxon>Bacillati</taxon>
        <taxon>Bacillota</taxon>
        <taxon>Bacilli</taxon>
        <taxon>Bacillales</taxon>
        <taxon>Bacillaceae</taxon>
        <taxon>Priestia</taxon>
    </lineage>
</organism>
<dbReference type="InterPro" id="IPR050639">
    <property type="entry name" value="SSR_resolvase"/>
</dbReference>
<dbReference type="PANTHER" id="PTHR30461">
    <property type="entry name" value="DNA-INVERTASE FROM LAMBDOID PROPHAGE"/>
    <property type="match status" value="1"/>
</dbReference>
<dbReference type="PANTHER" id="PTHR30461:SF2">
    <property type="entry name" value="SERINE RECOMBINASE PINE-RELATED"/>
    <property type="match status" value="1"/>
</dbReference>
<dbReference type="Gene3D" id="3.40.50.1390">
    <property type="entry name" value="Resolvase, N-terminal catalytic domain"/>
    <property type="match status" value="1"/>
</dbReference>
<dbReference type="SMART" id="SM00857">
    <property type="entry name" value="Resolvase"/>
    <property type="match status" value="1"/>
</dbReference>
<evidence type="ECO:0000313" key="5">
    <source>
        <dbReference type="Proteomes" id="UP001284771"/>
    </source>
</evidence>
<name>A0ABU4J668_9BACI</name>
<reference evidence="5" key="1">
    <citation type="submission" date="2023-07" db="EMBL/GenBank/DDBJ databases">
        <title>Draft genomic sequences of Priestia flexa CCM isolated from the soil of an abandoned mine contaminated by free cyanide in the high Andean zone of Tacna, Peru.</title>
        <authorList>
            <person name="Caceda Quiroz C.J."/>
            <person name="Maraza Chooque G.J."/>
            <person name="Fora Quispe G.L."/>
            <person name="Carpio Mamani M."/>
        </authorList>
    </citation>
    <scope>NUCLEOTIDE SEQUENCE [LARGE SCALE GENOMIC DNA]</scope>
    <source>
        <strain evidence="5">CCM</strain>
    </source>
</reference>
<gene>
    <name evidence="4" type="ORF">RIB56_10125</name>
</gene>
<dbReference type="InterPro" id="IPR038109">
    <property type="entry name" value="DNA_bind_recomb_sf"/>
</dbReference>
<dbReference type="Pfam" id="PF07508">
    <property type="entry name" value="Recombinase"/>
    <property type="match status" value="1"/>
</dbReference>
<protein>
    <submittedName>
        <fullName evidence="4">Recombinase family protein</fullName>
    </submittedName>
</protein>
<feature type="domain" description="Recombinase" evidence="3">
    <location>
        <begin position="163"/>
        <end position="278"/>
    </location>
</feature>
<dbReference type="CDD" id="cd00338">
    <property type="entry name" value="Ser_Recombinase"/>
    <property type="match status" value="1"/>
</dbReference>
<proteinExistence type="predicted"/>
<dbReference type="Proteomes" id="UP001284771">
    <property type="component" value="Unassembled WGS sequence"/>
</dbReference>
<dbReference type="InterPro" id="IPR011109">
    <property type="entry name" value="DNA_bind_recombinase_dom"/>
</dbReference>